<comment type="caution">
    <text evidence="2">The sequence shown here is derived from an EMBL/GenBank/DDBJ whole genome shotgun (WGS) entry which is preliminary data.</text>
</comment>
<dbReference type="NCBIfam" id="NF041551">
    <property type="entry name" value="YlcI_YnfO_N"/>
    <property type="match status" value="1"/>
</dbReference>
<dbReference type="EMBL" id="JBHSUC010000003">
    <property type="protein sequence ID" value="MFC6361363.1"/>
    <property type="molecule type" value="Genomic_DNA"/>
</dbReference>
<proteinExistence type="predicted"/>
<evidence type="ECO:0000259" key="1">
    <source>
        <dbReference type="Pfam" id="PF13132"/>
    </source>
</evidence>
<dbReference type="Pfam" id="PF13132">
    <property type="entry name" value="DUF3950"/>
    <property type="match status" value="1"/>
</dbReference>
<evidence type="ECO:0000313" key="2">
    <source>
        <dbReference type="EMBL" id="MFC6361363.1"/>
    </source>
</evidence>
<dbReference type="InterPro" id="IPR025030">
    <property type="entry name" value="DUF3950"/>
</dbReference>
<evidence type="ECO:0000313" key="3">
    <source>
        <dbReference type="Proteomes" id="UP001596215"/>
    </source>
</evidence>
<accession>A0ABW1VLJ1</accession>
<organism evidence="2 3">
    <name type="scientific">Tatumella punctata</name>
    <dbReference type="NCBI Taxonomy" id="399969"/>
    <lineage>
        <taxon>Bacteria</taxon>
        <taxon>Pseudomonadati</taxon>
        <taxon>Pseudomonadota</taxon>
        <taxon>Gammaproteobacteria</taxon>
        <taxon>Enterobacterales</taxon>
        <taxon>Erwiniaceae</taxon>
        <taxon>Tatumella</taxon>
    </lineage>
</organism>
<gene>
    <name evidence="2" type="ORF">ACFP73_04510</name>
</gene>
<keyword evidence="3" id="KW-1185">Reference proteome</keyword>
<protein>
    <submittedName>
        <fullName evidence="2">YlcI/YnfO family protein</fullName>
    </submittedName>
</protein>
<sequence>MKMSTSKTRAKHIRFPHHILSDIQESLKKESSENFSAWVIEACRIRLRKSN</sequence>
<dbReference type="RefSeq" id="WP_212708676.1">
    <property type="nucleotide sequence ID" value="NZ_BAAAFW010000025.1"/>
</dbReference>
<feature type="domain" description="DUF3950" evidence="1">
    <location>
        <begin position="20"/>
        <end position="47"/>
    </location>
</feature>
<name>A0ABW1VLJ1_9GAMM</name>
<dbReference type="Proteomes" id="UP001596215">
    <property type="component" value="Unassembled WGS sequence"/>
</dbReference>
<reference evidence="3" key="1">
    <citation type="journal article" date="2019" name="Int. J. Syst. Evol. Microbiol.">
        <title>The Global Catalogue of Microorganisms (GCM) 10K type strain sequencing project: providing services to taxonomists for standard genome sequencing and annotation.</title>
        <authorList>
            <consortium name="The Broad Institute Genomics Platform"/>
            <consortium name="The Broad Institute Genome Sequencing Center for Infectious Disease"/>
            <person name="Wu L."/>
            <person name="Ma J."/>
        </authorList>
    </citation>
    <scope>NUCLEOTIDE SEQUENCE [LARGE SCALE GENOMIC DNA]</scope>
    <source>
        <strain evidence="3">CGMCC 4.1530</strain>
    </source>
</reference>